<gene>
    <name evidence="1" type="ORF">J056_003088</name>
</gene>
<dbReference type="AlphaFoldDB" id="R9AU61"/>
<sequence length="377" mass="41480">MFIASRHLPPIKPGRIPSIEDLERVINSLRAIYTSTVAGIKVSNPTQGVDGWSSIHANDDGENVYASDTRVQYAAENEDDSFERKWSSNWLTRLIALSEEWLGEVEAGEGDETTEAYRERERVVEMAAAALACVAGMSAAGPIDRTFNFIGRDATPFEIVMHDNTVNGHEDVGAQTWGAAVHLSRLVCRYPDHFGVRDGSRLLEVGAGTGLVGIACAQMASQLDYKRTQVVLSDYLSDIIANLRRNVQVNRTSTPTHVTHLDWNSSDSESALGTFDTMFGADVCYDLSHAYMLHNAAAQLLSKQGTFHVLIALRKTHVGMKESVEDAFSGRFIQPDGDALCIDNTDLFDVEKGLGRADELGYARFEIKWKSQISTST</sequence>
<dbReference type="Pfam" id="PF10294">
    <property type="entry name" value="Methyltransf_16"/>
    <property type="match status" value="1"/>
</dbReference>
<proteinExistence type="predicted"/>
<dbReference type="eggNOG" id="KOG2793">
    <property type="taxonomic scope" value="Eukaryota"/>
</dbReference>
<dbReference type="GeneID" id="20376040"/>
<reference evidence="2" key="1">
    <citation type="journal article" date="2013" name="BMC Genomics">
        <title>Genome and transcriptome sequencing of the halophilic fungus Wallemia ichthyophaga: haloadaptations present and absent.</title>
        <authorList>
            <person name="Zajc J."/>
            <person name="Liu Y."/>
            <person name="Dai W."/>
            <person name="Yang Z."/>
            <person name="Hu J."/>
            <person name="Gostincar C."/>
            <person name="Gunde-Cimerman N."/>
        </authorList>
    </citation>
    <scope>NUCLEOTIDE SEQUENCE [LARGE SCALE GENOMIC DNA]</scope>
    <source>
        <strain evidence="2">EXF-994 / CBS 113033</strain>
    </source>
</reference>
<organism evidence="1 2">
    <name type="scientific">Wallemia ichthyophaga (strain EXF-994 / CBS 113033)</name>
    <dbReference type="NCBI Taxonomy" id="1299270"/>
    <lineage>
        <taxon>Eukaryota</taxon>
        <taxon>Fungi</taxon>
        <taxon>Dikarya</taxon>
        <taxon>Basidiomycota</taxon>
        <taxon>Wallemiomycotina</taxon>
        <taxon>Wallemiomycetes</taxon>
        <taxon>Wallemiales</taxon>
        <taxon>Wallemiaceae</taxon>
        <taxon>Wallemia</taxon>
    </lineage>
</organism>
<dbReference type="Gene3D" id="3.40.50.150">
    <property type="entry name" value="Vaccinia Virus protein VP39"/>
    <property type="match status" value="1"/>
</dbReference>
<dbReference type="KEGG" id="wic:J056_003088"/>
<dbReference type="Proteomes" id="UP000014064">
    <property type="component" value="Unassembled WGS sequence"/>
</dbReference>
<protein>
    <submittedName>
        <fullName evidence="1">Uncharacterized protein</fullName>
    </submittedName>
</protein>
<keyword evidence="2" id="KW-1185">Reference proteome</keyword>
<accession>R9AU61</accession>
<dbReference type="GO" id="GO:0008757">
    <property type="term" value="F:S-adenosylmethionine-dependent methyltransferase activity"/>
    <property type="evidence" value="ECO:0007669"/>
    <property type="project" value="UniProtKB-ARBA"/>
</dbReference>
<dbReference type="STRING" id="1299270.R9AU61"/>
<dbReference type="OrthoDB" id="433955at2759"/>
<dbReference type="InterPro" id="IPR029063">
    <property type="entry name" value="SAM-dependent_MTases_sf"/>
</dbReference>
<dbReference type="PANTHER" id="PTHR14614">
    <property type="entry name" value="HEPATOCELLULAR CARCINOMA-ASSOCIATED ANTIGEN"/>
    <property type="match status" value="1"/>
</dbReference>
<dbReference type="OMA" id="VEYAYYK"/>
<dbReference type="EMBL" id="KE007226">
    <property type="protein sequence ID" value="EOR03631.1"/>
    <property type="molecule type" value="Genomic_DNA"/>
</dbReference>
<dbReference type="RefSeq" id="XP_009266667.1">
    <property type="nucleotide sequence ID" value="XM_009268392.1"/>
</dbReference>
<dbReference type="InterPro" id="IPR019410">
    <property type="entry name" value="Methyltransf_16"/>
</dbReference>
<dbReference type="HOGENOM" id="CLU_030437_1_0_1"/>
<dbReference type="SUPFAM" id="SSF53335">
    <property type="entry name" value="S-adenosyl-L-methionine-dependent methyltransferases"/>
    <property type="match status" value="1"/>
</dbReference>
<evidence type="ECO:0000313" key="1">
    <source>
        <dbReference type="EMBL" id="EOR03631.1"/>
    </source>
</evidence>
<name>R9AU61_WALI9</name>
<evidence type="ECO:0000313" key="2">
    <source>
        <dbReference type="Proteomes" id="UP000014064"/>
    </source>
</evidence>